<dbReference type="Proteomes" id="UP000076154">
    <property type="component" value="Unassembled WGS sequence"/>
</dbReference>
<proteinExistence type="predicted"/>
<dbReference type="EMBL" id="LUEZ02000017">
    <property type="protein sequence ID" value="RDB27244.1"/>
    <property type="molecule type" value="Genomic_DNA"/>
</dbReference>
<keyword evidence="2" id="KW-1185">Reference proteome</keyword>
<protein>
    <submittedName>
        <fullName evidence="1">Uncharacterized protein</fullName>
    </submittedName>
</protein>
<dbReference type="InParanoid" id="A0A369K624"/>
<organism evidence="1 2">
    <name type="scientific">Hypsizygus marmoreus</name>
    <name type="common">White beech mushroom</name>
    <name type="synonym">Agaricus marmoreus</name>
    <dbReference type="NCBI Taxonomy" id="39966"/>
    <lineage>
        <taxon>Eukaryota</taxon>
        <taxon>Fungi</taxon>
        <taxon>Dikarya</taxon>
        <taxon>Basidiomycota</taxon>
        <taxon>Agaricomycotina</taxon>
        <taxon>Agaricomycetes</taxon>
        <taxon>Agaricomycetidae</taxon>
        <taxon>Agaricales</taxon>
        <taxon>Tricholomatineae</taxon>
        <taxon>Lyophyllaceae</taxon>
        <taxon>Hypsizygus</taxon>
    </lineage>
</organism>
<comment type="caution">
    <text evidence="1">The sequence shown here is derived from an EMBL/GenBank/DDBJ whole genome shotgun (WGS) entry which is preliminary data.</text>
</comment>
<dbReference type="AlphaFoldDB" id="A0A369K624"/>
<evidence type="ECO:0000313" key="2">
    <source>
        <dbReference type="Proteomes" id="UP000076154"/>
    </source>
</evidence>
<sequence length="182" mass="21845">MLHEDELTRDMVASILATRASWERFKEKIINSIHKDKREMENTVLSNIKRRLVKLGYSHADRQRLFSTYSSSFQIQFNVDEKNPARYIRRSWPSLRTRIHSSMTELREQFEMIEHRRIVSRRKSVIRNVHYESFNFDTSFPTAQGVPFFEPFYTLVNSPSSESLDPLEIKEEILKFMERWPP</sequence>
<accession>A0A369K624</accession>
<gene>
    <name evidence="1" type="ORF">Hypma_004531</name>
</gene>
<evidence type="ECO:0000313" key="1">
    <source>
        <dbReference type="EMBL" id="RDB27244.1"/>
    </source>
</evidence>
<name>A0A369K624_HYPMA</name>
<reference evidence="1" key="1">
    <citation type="submission" date="2018-04" db="EMBL/GenBank/DDBJ databases">
        <title>Whole genome sequencing of Hypsizygus marmoreus.</title>
        <authorList>
            <person name="Choi I.-G."/>
            <person name="Min B."/>
            <person name="Kim J.-G."/>
            <person name="Kim S."/>
            <person name="Oh Y.-L."/>
            <person name="Kong W.-S."/>
            <person name="Park H."/>
            <person name="Jeong J."/>
            <person name="Song E.-S."/>
        </authorList>
    </citation>
    <scope>NUCLEOTIDE SEQUENCE [LARGE SCALE GENOMIC DNA]</scope>
    <source>
        <strain evidence="1">51987-8</strain>
    </source>
</reference>